<name>A0A8D8AK02_CULPI</name>
<reference evidence="2" key="1">
    <citation type="submission" date="2021-05" db="EMBL/GenBank/DDBJ databases">
        <authorList>
            <person name="Alioto T."/>
            <person name="Alioto T."/>
            <person name="Gomez Garrido J."/>
        </authorList>
    </citation>
    <scope>NUCLEOTIDE SEQUENCE</scope>
</reference>
<proteinExistence type="predicted"/>
<dbReference type="EMBL" id="HBUE01035811">
    <property type="protein sequence ID" value="CAG6458678.1"/>
    <property type="molecule type" value="Transcribed_RNA"/>
</dbReference>
<sequence length="106" mass="12158">MTHSLNMRRRRRRSARFVPMYPQVLLAAAVGALAKMTTTTNTTTTRRGQPPKREDSTGFGSPSLFQWWRRQRCTPAFALLNSTRLDSTIQDPEPLNLWSRLSPIAR</sequence>
<evidence type="ECO:0000256" key="1">
    <source>
        <dbReference type="SAM" id="MobiDB-lite"/>
    </source>
</evidence>
<evidence type="ECO:0000313" key="2">
    <source>
        <dbReference type="EMBL" id="CAG6458678.1"/>
    </source>
</evidence>
<accession>A0A8D8AK02</accession>
<organism evidence="2">
    <name type="scientific">Culex pipiens</name>
    <name type="common">House mosquito</name>
    <dbReference type="NCBI Taxonomy" id="7175"/>
    <lineage>
        <taxon>Eukaryota</taxon>
        <taxon>Metazoa</taxon>
        <taxon>Ecdysozoa</taxon>
        <taxon>Arthropoda</taxon>
        <taxon>Hexapoda</taxon>
        <taxon>Insecta</taxon>
        <taxon>Pterygota</taxon>
        <taxon>Neoptera</taxon>
        <taxon>Endopterygota</taxon>
        <taxon>Diptera</taxon>
        <taxon>Nematocera</taxon>
        <taxon>Culicoidea</taxon>
        <taxon>Culicidae</taxon>
        <taxon>Culicinae</taxon>
        <taxon>Culicini</taxon>
        <taxon>Culex</taxon>
        <taxon>Culex</taxon>
    </lineage>
</organism>
<dbReference type="AlphaFoldDB" id="A0A8D8AK02"/>
<feature type="region of interest" description="Disordered" evidence="1">
    <location>
        <begin position="37"/>
        <end position="60"/>
    </location>
</feature>
<protein>
    <submittedName>
        <fullName evidence="2">(northern house mosquito) hypothetical protein</fullName>
    </submittedName>
</protein>